<reference evidence="1 2" key="1">
    <citation type="submission" date="2019-07" db="EMBL/GenBank/DDBJ databases">
        <title>Hymenobacter sp. straun FUR1 Genome sequencing and assembly.</title>
        <authorList>
            <person name="Chhetri G."/>
        </authorList>
    </citation>
    <scope>NUCLEOTIDE SEQUENCE [LARGE SCALE GENOMIC DNA]</scope>
    <source>
        <strain evidence="1 2">Fur1</strain>
    </source>
</reference>
<dbReference type="AlphaFoldDB" id="A0A558BSS3"/>
<dbReference type="Proteomes" id="UP000317624">
    <property type="component" value="Unassembled WGS sequence"/>
</dbReference>
<gene>
    <name evidence="1" type="ORF">FNT36_18175</name>
</gene>
<comment type="caution">
    <text evidence="1">The sequence shown here is derived from an EMBL/GenBank/DDBJ whole genome shotgun (WGS) entry which is preliminary data.</text>
</comment>
<dbReference type="InterPro" id="IPR019238">
    <property type="entry name" value="AbiEi_2"/>
</dbReference>
<evidence type="ECO:0000313" key="2">
    <source>
        <dbReference type="Proteomes" id="UP000317624"/>
    </source>
</evidence>
<protein>
    <submittedName>
        <fullName evidence="1">Uncharacterized protein</fullName>
    </submittedName>
</protein>
<sequence>MAASPASASGADTASVNQLATLAFSSTSGLLERVRQCLQRRLALPVRAWAASQPEAQVWQIGSMMRLLATPSVAGAPPPHPAATDYPPLLVYDHVPRALGAQLRAQGTRYADATGNAWFQHPELLARTHRRTPPAPAELVVSSPAWHVQLLRLLFQLVLAPDLAAYSVPRLAAHTQLPVEVVRQVLRSLAAQGFWHDEAPLGVSPLLLPAPASYWLTHYAGTLRRRLNAQRYRPRCPTALADWAQRTLPAECLWGGEAAAHLLLGCPTPPTSLTLYSQLPRPQLVRQLDLVPSPKGAIELLNAFAPATCFAPTDPRCVPPLLVYADLLATPTPAAEALAPELHARYLVELLA</sequence>
<name>A0A558BSS3_9BACT</name>
<accession>A0A558BSS3</accession>
<proteinExistence type="predicted"/>
<evidence type="ECO:0000313" key="1">
    <source>
        <dbReference type="EMBL" id="TVT39570.1"/>
    </source>
</evidence>
<dbReference type="RefSeq" id="WP_144850567.1">
    <property type="nucleotide sequence ID" value="NZ_VMRJ01000004.1"/>
</dbReference>
<dbReference type="EMBL" id="VMRJ01000004">
    <property type="protein sequence ID" value="TVT39570.1"/>
    <property type="molecule type" value="Genomic_DNA"/>
</dbReference>
<dbReference type="Pfam" id="PF09952">
    <property type="entry name" value="AbiEi_2"/>
    <property type="match status" value="1"/>
</dbReference>
<dbReference type="OrthoDB" id="6630012at2"/>
<organism evidence="1 2">
    <name type="scientific">Hymenobacter setariae</name>
    <dbReference type="NCBI Taxonomy" id="2594794"/>
    <lineage>
        <taxon>Bacteria</taxon>
        <taxon>Pseudomonadati</taxon>
        <taxon>Bacteroidota</taxon>
        <taxon>Cytophagia</taxon>
        <taxon>Cytophagales</taxon>
        <taxon>Hymenobacteraceae</taxon>
        <taxon>Hymenobacter</taxon>
    </lineage>
</organism>
<keyword evidence="2" id="KW-1185">Reference proteome</keyword>